<keyword evidence="2" id="KW-0732">Signal</keyword>
<dbReference type="Gene3D" id="2.60.40.1890">
    <property type="entry name" value="PCu(A)C copper chaperone"/>
    <property type="match status" value="1"/>
</dbReference>
<dbReference type="SUPFAM" id="SSF110087">
    <property type="entry name" value="DR1885-like metal-binding protein"/>
    <property type="match status" value="1"/>
</dbReference>
<dbReference type="EMBL" id="JACHIT010000002">
    <property type="protein sequence ID" value="MBB5916989.1"/>
    <property type="molecule type" value="Genomic_DNA"/>
</dbReference>
<evidence type="ECO:0000256" key="2">
    <source>
        <dbReference type="SAM" id="SignalP"/>
    </source>
</evidence>
<gene>
    <name evidence="3" type="ORF">BJY24_005901</name>
</gene>
<feature type="signal peptide" evidence="2">
    <location>
        <begin position="1"/>
        <end position="25"/>
    </location>
</feature>
<reference evidence="3 4" key="1">
    <citation type="submission" date="2020-08" db="EMBL/GenBank/DDBJ databases">
        <title>Sequencing the genomes of 1000 actinobacteria strains.</title>
        <authorList>
            <person name="Klenk H.-P."/>
        </authorList>
    </citation>
    <scope>NUCLEOTIDE SEQUENCE [LARGE SCALE GENOMIC DNA]</scope>
    <source>
        <strain evidence="3 4">DSM 43582</strain>
    </source>
</reference>
<feature type="chain" id="PRO_5039196085" description="Copper chaperone PCu(A)C" evidence="2">
    <location>
        <begin position="26"/>
        <end position="177"/>
    </location>
</feature>
<evidence type="ECO:0000313" key="4">
    <source>
        <dbReference type="Proteomes" id="UP000540412"/>
    </source>
</evidence>
<evidence type="ECO:0000256" key="1">
    <source>
        <dbReference type="SAM" id="MobiDB-lite"/>
    </source>
</evidence>
<dbReference type="PANTHER" id="PTHR36302:SF1">
    <property type="entry name" value="COPPER CHAPERONE PCU(A)C"/>
    <property type="match status" value="1"/>
</dbReference>
<proteinExistence type="predicted"/>
<keyword evidence="4" id="KW-1185">Reference proteome</keyword>
<organism evidence="3 4">
    <name type="scientific">Nocardia transvalensis</name>
    <dbReference type="NCBI Taxonomy" id="37333"/>
    <lineage>
        <taxon>Bacteria</taxon>
        <taxon>Bacillati</taxon>
        <taxon>Actinomycetota</taxon>
        <taxon>Actinomycetes</taxon>
        <taxon>Mycobacteriales</taxon>
        <taxon>Nocardiaceae</taxon>
        <taxon>Nocardia</taxon>
    </lineage>
</organism>
<comment type="caution">
    <text evidence="3">The sequence shown here is derived from an EMBL/GenBank/DDBJ whole genome shotgun (WGS) entry which is preliminary data.</text>
</comment>
<dbReference type="PANTHER" id="PTHR36302">
    <property type="entry name" value="BLR7088 PROTEIN"/>
    <property type="match status" value="1"/>
</dbReference>
<dbReference type="InterPro" id="IPR036182">
    <property type="entry name" value="PCuAC_sf"/>
</dbReference>
<sequence>MPTFTPVRLTGLAAAALVVPGLLTACSSRDGGAPAAQADSITVTDQWIKAADQGMSAAFAEIANGSDREVRIVDAASPASARMEIHETVDANGSKTMRPKAGGLVVPAHGSAALVPGADHLMFMDLTSPLRTGAEVPVTLKFADGSTTTLTAQVRDFPGNKENYTPADGATPAGHGG</sequence>
<accession>A0A7W9PIV6</accession>
<evidence type="ECO:0008006" key="5">
    <source>
        <dbReference type="Google" id="ProtNLM"/>
    </source>
</evidence>
<dbReference type="InterPro" id="IPR007410">
    <property type="entry name" value="LpqE-like"/>
</dbReference>
<name>A0A7W9PIV6_9NOCA</name>
<dbReference type="AlphaFoldDB" id="A0A7W9PIV6"/>
<evidence type="ECO:0000313" key="3">
    <source>
        <dbReference type="EMBL" id="MBB5916989.1"/>
    </source>
</evidence>
<feature type="region of interest" description="Disordered" evidence="1">
    <location>
        <begin position="157"/>
        <end position="177"/>
    </location>
</feature>
<protein>
    <recommendedName>
        <fullName evidence="5">Copper chaperone PCu(A)C</fullName>
    </recommendedName>
</protein>
<dbReference type="InterPro" id="IPR058248">
    <property type="entry name" value="Lxx211020-like"/>
</dbReference>
<dbReference type="Pfam" id="PF04314">
    <property type="entry name" value="PCuAC"/>
    <property type="match status" value="1"/>
</dbReference>
<dbReference type="RefSeq" id="WP_051161600.1">
    <property type="nucleotide sequence ID" value="NZ_JACHIT010000002.1"/>
</dbReference>
<dbReference type="Proteomes" id="UP000540412">
    <property type="component" value="Unassembled WGS sequence"/>
</dbReference>